<evidence type="ECO:0000313" key="10">
    <source>
        <dbReference type="Proteomes" id="UP000198771"/>
    </source>
</evidence>
<name>A0A1G6AUU7_9BACT</name>
<evidence type="ECO:0000313" key="9">
    <source>
        <dbReference type="EMBL" id="SDB12167.1"/>
    </source>
</evidence>
<protein>
    <recommendedName>
        <fullName evidence="6">GTPase HflX</fullName>
    </recommendedName>
    <alternativeName>
        <fullName evidence="6">GTP-binding protein HflX</fullName>
    </alternativeName>
</protein>
<keyword evidence="10" id="KW-1185">Reference proteome</keyword>
<dbReference type="GO" id="GO:0003924">
    <property type="term" value="F:GTPase activity"/>
    <property type="evidence" value="ECO:0007669"/>
    <property type="project" value="UniProtKB-UniRule"/>
</dbReference>
<dbReference type="SUPFAM" id="SSF52540">
    <property type="entry name" value="P-loop containing nucleoside triphosphate hydrolases"/>
    <property type="match status" value="1"/>
</dbReference>
<dbReference type="PANTHER" id="PTHR10229:SF0">
    <property type="entry name" value="GTP-BINDING PROTEIN 6-RELATED"/>
    <property type="match status" value="1"/>
</dbReference>
<dbReference type="EMBL" id="FMXO01000003">
    <property type="protein sequence ID" value="SDB12167.1"/>
    <property type="molecule type" value="Genomic_DNA"/>
</dbReference>
<keyword evidence="4" id="KW-0460">Magnesium</keyword>
<proteinExistence type="inferred from homology"/>
<evidence type="ECO:0000256" key="3">
    <source>
        <dbReference type="ARBA" id="ARBA00022741"/>
    </source>
</evidence>
<dbReference type="Gene3D" id="3.40.50.300">
    <property type="entry name" value="P-loop containing nucleotide triphosphate hydrolases"/>
    <property type="match status" value="1"/>
</dbReference>
<dbReference type="InterPro" id="IPR032305">
    <property type="entry name" value="GTP-bd_M"/>
</dbReference>
<dbReference type="STRING" id="617002.SAMN05660653_00580"/>
<evidence type="ECO:0000256" key="4">
    <source>
        <dbReference type="ARBA" id="ARBA00022842"/>
    </source>
</evidence>
<gene>
    <name evidence="6" type="primary">hflX</name>
    <name evidence="9" type="ORF">SAMN05660653_00580</name>
</gene>
<comment type="subunit">
    <text evidence="6">Monomer. Associates with the 50S ribosomal subunit.</text>
</comment>
<evidence type="ECO:0000256" key="1">
    <source>
        <dbReference type="ARBA" id="ARBA00022490"/>
    </source>
</evidence>
<sequence length="502" mass="56197">MLSLETGRQIGLLIDRQGKPRIVIVGDAHGIIIPELPPGRHGPGRLRGLRLLHTHLNQDPLNEEDLMDLIFLRLDSISVLCLDAWGQPSLFSWAHLLPGGAEQSPYQVFPPTSWDQVHVNFLEQTEAIEEELGRTIAAQGPAPTGDRALLVSVDTLPRAEQELNLDELSDLAKTSGITVVGNMIQRVQRQNPKHILGKGKLAELEVLALRTNAGILLFDQDLSPTQIRNLTHLSERKVLDRTQLILDIFAQHAKTRAGKLQVEMAQLRYTMPRLVRQDRAMSRLAGGIGGRGPGETKLELDRRKIRQRIARIKQDLEDLRRQREATRVRRQKVGLPIVAMVGYTNTGKSSLLNILTASEVLAENKLFATLDPTSRRVRFPQQREVIITDTVGFIRRLPPELKEAFRATLEELDEADLFLHVADAAHPELERQVQDVRGILEEMNLQEVPTLLLLNKLDLLSVEDRVRLGQIFPEGIGISVQTGEGLENLVQRIMIALPVSLA</sequence>
<feature type="coiled-coil region" evidence="7">
    <location>
        <begin position="302"/>
        <end position="329"/>
    </location>
</feature>
<dbReference type="Gene3D" id="3.40.50.11060">
    <property type="entry name" value="GTPase HflX, N-terminal domain"/>
    <property type="match status" value="1"/>
</dbReference>
<keyword evidence="2" id="KW-0479">Metal-binding</keyword>
<dbReference type="PROSITE" id="PS51705">
    <property type="entry name" value="G_HFLX"/>
    <property type="match status" value="1"/>
</dbReference>
<evidence type="ECO:0000259" key="8">
    <source>
        <dbReference type="PROSITE" id="PS51705"/>
    </source>
</evidence>
<dbReference type="GO" id="GO:0043022">
    <property type="term" value="F:ribosome binding"/>
    <property type="evidence" value="ECO:0007669"/>
    <property type="project" value="TreeGrafter"/>
</dbReference>
<dbReference type="InterPro" id="IPR025121">
    <property type="entry name" value="GTPase_HflX_N"/>
</dbReference>
<dbReference type="InterPro" id="IPR006073">
    <property type="entry name" value="GTP-bd"/>
</dbReference>
<dbReference type="InterPro" id="IPR030394">
    <property type="entry name" value="G_HFLX_dom"/>
</dbReference>
<evidence type="ECO:0000256" key="6">
    <source>
        <dbReference type="HAMAP-Rule" id="MF_00900"/>
    </source>
</evidence>
<dbReference type="Proteomes" id="UP000198771">
    <property type="component" value="Unassembled WGS sequence"/>
</dbReference>
<keyword evidence="1 6" id="KW-0963">Cytoplasm</keyword>
<comment type="subcellular location">
    <subcellularLocation>
        <location evidence="6">Cytoplasm</location>
    </subcellularLocation>
    <text evidence="6">May associate with membranes.</text>
</comment>
<comment type="similarity">
    <text evidence="6">Belongs to the TRAFAC class OBG-HflX-like GTPase superfamily. HflX GTPase family.</text>
</comment>
<evidence type="ECO:0000256" key="7">
    <source>
        <dbReference type="SAM" id="Coils"/>
    </source>
</evidence>
<keyword evidence="5 6" id="KW-0342">GTP-binding</keyword>
<accession>A0A1G6AUU7</accession>
<dbReference type="InterPro" id="IPR016496">
    <property type="entry name" value="GTPase_HflX"/>
</dbReference>
<dbReference type="FunFam" id="3.40.50.11060:FF:000001">
    <property type="entry name" value="GTPase HflX"/>
    <property type="match status" value="1"/>
</dbReference>
<dbReference type="InterPro" id="IPR042108">
    <property type="entry name" value="GTPase_HflX_N_sf"/>
</dbReference>
<dbReference type="InterPro" id="IPR027417">
    <property type="entry name" value="P-loop_NTPase"/>
</dbReference>
<feature type="domain" description="Hflx-type G" evidence="8">
    <location>
        <begin position="336"/>
        <end position="501"/>
    </location>
</feature>
<dbReference type="NCBIfam" id="TIGR03156">
    <property type="entry name" value="GTP_HflX"/>
    <property type="match status" value="1"/>
</dbReference>
<dbReference type="AlphaFoldDB" id="A0A1G6AUU7"/>
<dbReference type="Gene3D" id="6.10.250.2860">
    <property type="match status" value="1"/>
</dbReference>
<dbReference type="GO" id="GO:0046872">
    <property type="term" value="F:metal ion binding"/>
    <property type="evidence" value="ECO:0007669"/>
    <property type="project" value="UniProtKB-KW"/>
</dbReference>
<dbReference type="GO" id="GO:0005525">
    <property type="term" value="F:GTP binding"/>
    <property type="evidence" value="ECO:0007669"/>
    <property type="project" value="UniProtKB-UniRule"/>
</dbReference>
<dbReference type="PANTHER" id="PTHR10229">
    <property type="entry name" value="GTP-BINDING PROTEIN HFLX"/>
    <property type="match status" value="1"/>
</dbReference>
<dbReference type="Pfam" id="PF13167">
    <property type="entry name" value="GTP-bdg_N"/>
    <property type="match status" value="1"/>
</dbReference>
<dbReference type="HAMAP" id="MF_00900">
    <property type="entry name" value="GTPase_HflX"/>
    <property type="match status" value="1"/>
</dbReference>
<dbReference type="Pfam" id="PF01926">
    <property type="entry name" value="MMR_HSR1"/>
    <property type="match status" value="1"/>
</dbReference>
<comment type="function">
    <text evidence="6">GTPase that associates with the 50S ribosomal subunit and may have a role during protein synthesis or ribosome biogenesis.</text>
</comment>
<dbReference type="Pfam" id="PF16360">
    <property type="entry name" value="GTP-bdg_M"/>
    <property type="match status" value="1"/>
</dbReference>
<evidence type="ECO:0000256" key="2">
    <source>
        <dbReference type="ARBA" id="ARBA00022723"/>
    </source>
</evidence>
<dbReference type="PRINTS" id="PR00326">
    <property type="entry name" value="GTP1OBG"/>
</dbReference>
<reference evidence="9 10" key="1">
    <citation type="submission" date="2016-10" db="EMBL/GenBank/DDBJ databases">
        <authorList>
            <person name="de Groot N.N."/>
        </authorList>
    </citation>
    <scope>NUCLEOTIDE SEQUENCE [LARGE SCALE GENOMIC DNA]</scope>
    <source>
        <strain evidence="9 10">ASO4-2</strain>
    </source>
</reference>
<evidence type="ECO:0000256" key="5">
    <source>
        <dbReference type="ARBA" id="ARBA00023134"/>
    </source>
</evidence>
<dbReference type="CDD" id="cd01878">
    <property type="entry name" value="HflX"/>
    <property type="match status" value="1"/>
</dbReference>
<dbReference type="RefSeq" id="WP_244148626.1">
    <property type="nucleotide sequence ID" value="NZ_FMXO01000003.1"/>
</dbReference>
<keyword evidence="7" id="KW-0175">Coiled coil</keyword>
<keyword evidence="3 6" id="KW-0547">Nucleotide-binding</keyword>
<organism evidence="9 10">
    <name type="scientific">Desulfonatronum thiosulfatophilum</name>
    <dbReference type="NCBI Taxonomy" id="617002"/>
    <lineage>
        <taxon>Bacteria</taxon>
        <taxon>Pseudomonadati</taxon>
        <taxon>Thermodesulfobacteriota</taxon>
        <taxon>Desulfovibrionia</taxon>
        <taxon>Desulfovibrionales</taxon>
        <taxon>Desulfonatronaceae</taxon>
        <taxon>Desulfonatronum</taxon>
    </lineage>
</organism>
<dbReference type="GO" id="GO:0005737">
    <property type="term" value="C:cytoplasm"/>
    <property type="evidence" value="ECO:0007669"/>
    <property type="project" value="UniProtKB-SubCell"/>
</dbReference>